<accession>A0AAX2HAJ4</accession>
<reference evidence="1 2" key="1">
    <citation type="submission" date="2017-08" db="EMBL/GenBank/DDBJ databases">
        <authorList>
            <person name="Chaillou S."/>
        </authorList>
    </citation>
    <scope>NUCLEOTIDE SEQUENCE [LARGE SCALE GENOMIC DNA]</scope>
    <source>
        <strain evidence="1 2">MFPA15A1205</strain>
    </source>
</reference>
<gene>
    <name evidence="1" type="ORF">PLUA15_400003</name>
</gene>
<proteinExistence type="predicted"/>
<evidence type="ECO:0000313" key="1">
    <source>
        <dbReference type="EMBL" id="SOB53684.1"/>
    </source>
</evidence>
<comment type="caution">
    <text evidence="1">The sequence shown here is derived from an EMBL/GenBank/DDBJ whole genome shotgun (WGS) entry which is preliminary data.</text>
</comment>
<name>A0AAX2HAJ4_9PSED</name>
<dbReference type="Proteomes" id="UP000219564">
    <property type="component" value="Unassembled WGS sequence"/>
</dbReference>
<sequence>MREAFPKASGLLRAAETVASGSADKIRAAGFDVIEDPTNKFPNHARIIHPNGEAGFNDYNLGKLSDALGSTTKCL</sequence>
<dbReference type="EMBL" id="OBKZ01000035">
    <property type="protein sequence ID" value="SOB53684.1"/>
    <property type="molecule type" value="Genomic_DNA"/>
</dbReference>
<protein>
    <submittedName>
        <fullName evidence="1">Uncharacterized protein</fullName>
    </submittedName>
</protein>
<dbReference type="AlphaFoldDB" id="A0AAX2HAJ4"/>
<evidence type="ECO:0000313" key="2">
    <source>
        <dbReference type="Proteomes" id="UP000219564"/>
    </source>
</evidence>
<organism evidence="1 2">
    <name type="scientific">Pseudomonas lundensis</name>
    <dbReference type="NCBI Taxonomy" id="86185"/>
    <lineage>
        <taxon>Bacteria</taxon>
        <taxon>Pseudomonadati</taxon>
        <taxon>Pseudomonadota</taxon>
        <taxon>Gammaproteobacteria</taxon>
        <taxon>Pseudomonadales</taxon>
        <taxon>Pseudomonadaceae</taxon>
        <taxon>Pseudomonas</taxon>
    </lineage>
</organism>